<dbReference type="GO" id="GO:0016020">
    <property type="term" value="C:membrane"/>
    <property type="evidence" value="ECO:0007669"/>
    <property type="project" value="GOC"/>
</dbReference>
<dbReference type="InterPro" id="IPR005135">
    <property type="entry name" value="Endo/exonuclease/phosphatase"/>
</dbReference>
<protein>
    <submittedName>
        <fullName evidence="2">Endonuclease/exonuclease/phosphatase family metal-dependent hydrolase</fullName>
    </submittedName>
</protein>
<proteinExistence type="predicted"/>
<keyword evidence="2" id="KW-0540">Nuclease</keyword>
<dbReference type="InterPro" id="IPR036691">
    <property type="entry name" value="Endo/exonu/phosph_ase_sf"/>
</dbReference>
<dbReference type="GO" id="GO:0004519">
    <property type="term" value="F:endonuclease activity"/>
    <property type="evidence" value="ECO:0007669"/>
    <property type="project" value="UniProtKB-KW"/>
</dbReference>
<evidence type="ECO:0000313" key="3">
    <source>
        <dbReference type="Proteomes" id="UP000561045"/>
    </source>
</evidence>
<dbReference type="RefSeq" id="WP_183633188.1">
    <property type="nucleotide sequence ID" value="NZ_BAABLE010000011.1"/>
</dbReference>
<dbReference type="Proteomes" id="UP000561045">
    <property type="component" value="Unassembled WGS sequence"/>
</dbReference>
<dbReference type="PANTHER" id="PTHR14859:SF0">
    <property type="entry name" value="ENDONUCLEASE_EXONUCLEASE_PHOSPHATASE FAMILY PROTEIN, EXPRESSED"/>
    <property type="match status" value="1"/>
</dbReference>
<name>A0A840BG08_9RHOO</name>
<evidence type="ECO:0000259" key="1">
    <source>
        <dbReference type="Pfam" id="PF03372"/>
    </source>
</evidence>
<dbReference type="Gene3D" id="3.60.10.10">
    <property type="entry name" value="Endonuclease/exonuclease/phosphatase"/>
    <property type="match status" value="1"/>
</dbReference>
<dbReference type="GO" id="GO:0004527">
    <property type="term" value="F:exonuclease activity"/>
    <property type="evidence" value="ECO:0007669"/>
    <property type="project" value="UniProtKB-KW"/>
</dbReference>
<dbReference type="EMBL" id="JACIET010000001">
    <property type="protein sequence ID" value="MBB4011950.1"/>
    <property type="molecule type" value="Genomic_DNA"/>
</dbReference>
<dbReference type="SUPFAM" id="SSF56219">
    <property type="entry name" value="DNase I-like"/>
    <property type="match status" value="1"/>
</dbReference>
<dbReference type="Pfam" id="PF03372">
    <property type="entry name" value="Exo_endo_phos"/>
    <property type="match status" value="1"/>
</dbReference>
<dbReference type="GO" id="GO:0006506">
    <property type="term" value="P:GPI anchor biosynthetic process"/>
    <property type="evidence" value="ECO:0007669"/>
    <property type="project" value="TreeGrafter"/>
</dbReference>
<dbReference type="PANTHER" id="PTHR14859">
    <property type="entry name" value="CALCOFLUOR WHITE HYPERSENSITIVE PROTEIN PRECURSOR"/>
    <property type="match status" value="1"/>
</dbReference>
<dbReference type="AlphaFoldDB" id="A0A840BG08"/>
<evidence type="ECO:0000313" key="2">
    <source>
        <dbReference type="EMBL" id="MBB4011950.1"/>
    </source>
</evidence>
<keyword evidence="2" id="KW-0378">Hydrolase</keyword>
<feature type="domain" description="Endonuclease/exonuclease/phosphatase" evidence="1">
    <location>
        <begin position="4"/>
        <end position="271"/>
    </location>
</feature>
<gene>
    <name evidence="2" type="ORF">GGR36_001258</name>
</gene>
<comment type="caution">
    <text evidence="2">The sequence shown here is derived from an EMBL/GenBank/DDBJ whole genome shotgun (WGS) entry which is preliminary data.</text>
</comment>
<keyword evidence="3" id="KW-1185">Reference proteome</keyword>
<sequence>MRIVSWNIQWGRGADGHVDLARTIDVLRRLDGDVICLQEVAIGLDGLPGGVVEDGLARLCEGLPGYAAAHGPAVDVAAAAGGRASFGNLILSRRPVTQIWRHMLPWPAEAGVPSMQRACVEVVVNYAGAPLRVLTTHLEYYSAAARVAQAQRLVDLQCEACALEVTPPAGKESSAAFASRPRPSRAVLCGDFNAPPGGDAYRTVLADGPLHPWCDAWATVHGSSPHAHSVGLHGAEWPAAPYCCDFFFVSRNLLPGVASVFVEASTDASDHQPVVLDLLEVAGESGSTSPR</sequence>
<keyword evidence="2" id="KW-0255">Endonuclease</keyword>
<keyword evidence="2" id="KW-0269">Exonuclease</keyword>
<dbReference type="InterPro" id="IPR051916">
    <property type="entry name" value="GPI-anchor_lipid_remodeler"/>
</dbReference>
<accession>A0A840BG08</accession>
<reference evidence="2 3" key="1">
    <citation type="submission" date="2020-08" db="EMBL/GenBank/DDBJ databases">
        <title>Genomic Encyclopedia of Type Strains, Phase IV (KMG-IV): sequencing the most valuable type-strain genomes for metagenomic binning, comparative biology and taxonomic classification.</title>
        <authorList>
            <person name="Goeker M."/>
        </authorList>
    </citation>
    <scope>NUCLEOTIDE SEQUENCE [LARGE SCALE GENOMIC DNA]</scope>
    <source>
        <strain evidence="2 3">DSM 106739</strain>
    </source>
</reference>
<organism evidence="2 3">
    <name type="scientific">Niveibacterium umoris</name>
    <dbReference type="NCBI Taxonomy" id="1193620"/>
    <lineage>
        <taxon>Bacteria</taxon>
        <taxon>Pseudomonadati</taxon>
        <taxon>Pseudomonadota</taxon>
        <taxon>Betaproteobacteria</taxon>
        <taxon>Rhodocyclales</taxon>
        <taxon>Rhodocyclaceae</taxon>
        <taxon>Niveibacterium</taxon>
    </lineage>
</organism>